<reference evidence="2" key="1">
    <citation type="submission" date="2016-10" db="EMBL/GenBank/DDBJ databases">
        <authorList>
            <person name="Varghese N."/>
            <person name="Submissions S."/>
        </authorList>
    </citation>
    <scope>NUCLEOTIDE SEQUENCE [LARGE SCALE GENOMIC DNA]</scope>
    <source>
        <strain evidence="2">CGMCC 1.6854</strain>
    </source>
</reference>
<evidence type="ECO:0000313" key="2">
    <source>
        <dbReference type="Proteomes" id="UP000199544"/>
    </source>
</evidence>
<protein>
    <submittedName>
        <fullName evidence="1">Thioredoxin</fullName>
    </submittedName>
</protein>
<name>A0A1G9VBE4_9BACL</name>
<accession>A0A1G9VBE4</accession>
<dbReference type="RefSeq" id="WP_170834253.1">
    <property type="nucleotide sequence ID" value="NZ_FNHW01000001.1"/>
</dbReference>
<dbReference type="EMBL" id="FNHW01000001">
    <property type="protein sequence ID" value="SDM69377.1"/>
    <property type="molecule type" value="Genomic_DNA"/>
</dbReference>
<dbReference type="Proteomes" id="UP000199544">
    <property type="component" value="Unassembled WGS sequence"/>
</dbReference>
<dbReference type="Pfam" id="PF14595">
    <property type="entry name" value="Thioredoxin_9"/>
    <property type="match status" value="1"/>
</dbReference>
<dbReference type="Gene3D" id="3.40.30.10">
    <property type="entry name" value="Glutaredoxin"/>
    <property type="match status" value="1"/>
</dbReference>
<dbReference type="STRING" id="459525.SAMN04488137_1477"/>
<evidence type="ECO:0000313" key="1">
    <source>
        <dbReference type="EMBL" id="SDM69377.1"/>
    </source>
</evidence>
<organism evidence="1 2">
    <name type="scientific">Fictibacillus solisalsi</name>
    <dbReference type="NCBI Taxonomy" id="459525"/>
    <lineage>
        <taxon>Bacteria</taxon>
        <taxon>Bacillati</taxon>
        <taxon>Bacillota</taxon>
        <taxon>Bacilli</taxon>
        <taxon>Bacillales</taxon>
        <taxon>Fictibacillaceae</taxon>
        <taxon>Fictibacillus</taxon>
    </lineage>
</organism>
<dbReference type="SUPFAM" id="SSF52833">
    <property type="entry name" value="Thioredoxin-like"/>
    <property type="match status" value="1"/>
</dbReference>
<keyword evidence="2" id="KW-1185">Reference proteome</keyword>
<proteinExistence type="predicted"/>
<gene>
    <name evidence="1" type="ORF">SAMN04488137_1477</name>
</gene>
<sequence length="189" mass="22157">MVKSLNEWFHEGLTNKEYVDSMTVNKKELQSIYDRFTLPEKDKDFYQTLPKKQLKAVVLTADWCGDAMLCVPIIERIAEYAGIELKYLIRDENLELMDQYLTNGTSRAIPKFIFMDQDGNEKAVWGPRSPEVQSLIEQERGKLPSKNDPAFEQKQQEMYRLFKEKLTSDEDLWQSVNHSLKNELQKLTV</sequence>
<dbReference type="AlphaFoldDB" id="A0A1G9VBE4"/>
<dbReference type="InterPro" id="IPR036249">
    <property type="entry name" value="Thioredoxin-like_sf"/>
</dbReference>